<dbReference type="GO" id="GO:0071949">
    <property type="term" value="F:FAD binding"/>
    <property type="evidence" value="ECO:0007669"/>
    <property type="project" value="TreeGrafter"/>
</dbReference>
<dbReference type="Pfam" id="PF00875">
    <property type="entry name" value="DNA_photolyase"/>
    <property type="match status" value="1"/>
</dbReference>
<comment type="cofactor">
    <cofactor evidence="4">
        <name>FAD</name>
        <dbReference type="ChEBI" id="CHEBI:57692"/>
    </cofactor>
    <text evidence="4">Binds 1 FAD per subunit.</text>
</comment>
<dbReference type="InterPro" id="IPR014729">
    <property type="entry name" value="Rossmann-like_a/b/a_fold"/>
</dbReference>
<feature type="binding site" evidence="4">
    <location>
        <position position="248"/>
    </location>
    <ligand>
        <name>FAD</name>
        <dbReference type="ChEBI" id="CHEBI:57692"/>
    </ligand>
</feature>
<keyword evidence="9" id="KW-1185">Reference proteome</keyword>
<dbReference type="PROSITE" id="PS51645">
    <property type="entry name" value="PHR_CRY_ALPHA_BETA"/>
    <property type="match status" value="1"/>
</dbReference>
<dbReference type="GO" id="GO:0006950">
    <property type="term" value="P:response to stress"/>
    <property type="evidence" value="ECO:0007669"/>
    <property type="project" value="UniProtKB-ARBA"/>
</dbReference>
<feature type="site" description="Electron transfer via tryptophanyl radical" evidence="5">
    <location>
        <position position="408"/>
    </location>
</feature>
<evidence type="ECO:0000256" key="5">
    <source>
        <dbReference type="PIRSR" id="PIRSR602081-2"/>
    </source>
</evidence>
<keyword evidence="8" id="KW-0456">Lyase</keyword>
<dbReference type="Pfam" id="PF03441">
    <property type="entry name" value="FAD_binding_7"/>
    <property type="match status" value="1"/>
</dbReference>
<feature type="binding site" evidence="4">
    <location>
        <position position="298"/>
    </location>
    <ligand>
        <name>FAD</name>
        <dbReference type="ChEBI" id="CHEBI:57692"/>
    </ligand>
</feature>
<keyword evidence="1 4" id="KW-0285">Flavoprotein</keyword>
<evidence type="ECO:0000256" key="1">
    <source>
        <dbReference type="ARBA" id="ARBA00022630"/>
    </source>
</evidence>
<dbReference type="Gene3D" id="1.10.579.10">
    <property type="entry name" value="DNA Cyclobutane Dipyrimidine Photolyase, subunit A, domain 3"/>
    <property type="match status" value="1"/>
</dbReference>
<dbReference type="GO" id="GO:0009416">
    <property type="term" value="P:response to light stimulus"/>
    <property type="evidence" value="ECO:0007669"/>
    <property type="project" value="TreeGrafter"/>
</dbReference>
<proteinExistence type="inferred from homology"/>
<evidence type="ECO:0000256" key="6">
    <source>
        <dbReference type="RuleBase" id="RU004182"/>
    </source>
</evidence>
<organism evidence="8 9">
    <name type="scientific">Corynebacterium appendicis CIP 107643</name>
    <dbReference type="NCBI Taxonomy" id="1161099"/>
    <lineage>
        <taxon>Bacteria</taxon>
        <taxon>Bacillati</taxon>
        <taxon>Actinomycetota</taxon>
        <taxon>Actinomycetes</taxon>
        <taxon>Mycobacteriales</taxon>
        <taxon>Corynebacteriaceae</taxon>
        <taxon>Corynebacterium</taxon>
    </lineage>
</organism>
<accession>A0A1N7IUY3</accession>
<evidence type="ECO:0000313" key="8">
    <source>
        <dbReference type="EMBL" id="SIS40902.1"/>
    </source>
</evidence>
<dbReference type="PROSITE" id="PS00394">
    <property type="entry name" value="DNA_PHOTOLYASES_1_1"/>
    <property type="match status" value="1"/>
</dbReference>
<dbReference type="Gene3D" id="3.40.50.620">
    <property type="entry name" value="HUPs"/>
    <property type="match status" value="1"/>
</dbReference>
<dbReference type="PANTHER" id="PTHR11455:SF9">
    <property type="entry name" value="CRYPTOCHROME CIRCADIAN CLOCK 5 ISOFORM X1"/>
    <property type="match status" value="1"/>
</dbReference>
<dbReference type="STRING" id="1161099.SAMN05444817_102123"/>
<dbReference type="InterPro" id="IPR018394">
    <property type="entry name" value="DNA_photolyase_1_CS_C"/>
</dbReference>
<dbReference type="EMBL" id="FTOF01000002">
    <property type="protein sequence ID" value="SIS40902.1"/>
    <property type="molecule type" value="Genomic_DNA"/>
</dbReference>
<dbReference type="GO" id="GO:0003677">
    <property type="term" value="F:DNA binding"/>
    <property type="evidence" value="ECO:0007669"/>
    <property type="project" value="TreeGrafter"/>
</dbReference>
<keyword evidence="3 6" id="KW-0157">Chromophore</keyword>
<protein>
    <submittedName>
        <fullName evidence="8">Deoxyribodipyrimidine photo-lyase type I</fullName>
    </submittedName>
</protein>
<dbReference type="Proteomes" id="UP000186292">
    <property type="component" value="Unassembled WGS sequence"/>
</dbReference>
<evidence type="ECO:0000259" key="7">
    <source>
        <dbReference type="PROSITE" id="PS51645"/>
    </source>
</evidence>
<dbReference type="InterPro" id="IPR002081">
    <property type="entry name" value="Cryptochrome/DNA_photolyase_1"/>
</dbReference>
<reference evidence="9" key="1">
    <citation type="submission" date="2017-01" db="EMBL/GenBank/DDBJ databases">
        <authorList>
            <person name="Varghese N."/>
            <person name="Submissions S."/>
        </authorList>
    </citation>
    <scope>NUCLEOTIDE SEQUENCE [LARGE SCALE GENOMIC DNA]</scope>
    <source>
        <strain evidence="9">DSM 44531</strain>
    </source>
</reference>
<dbReference type="Gene3D" id="1.25.40.80">
    <property type="match status" value="1"/>
</dbReference>
<dbReference type="GO" id="GO:0003904">
    <property type="term" value="F:deoxyribodipyrimidine photo-lyase activity"/>
    <property type="evidence" value="ECO:0007669"/>
    <property type="project" value="TreeGrafter"/>
</dbReference>
<evidence type="ECO:0000256" key="2">
    <source>
        <dbReference type="ARBA" id="ARBA00022827"/>
    </source>
</evidence>
<dbReference type="GO" id="GO:0006139">
    <property type="term" value="P:nucleobase-containing compound metabolic process"/>
    <property type="evidence" value="ECO:0007669"/>
    <property type="project" value="UniProtKB-ARBA"/>
</dbReference>
<keyword evidence="2 4" id="KW-0274">FAD</keyword>
<dbReference type="PANTHER" id="PTHR11455">
    <property type="entry name" value="CRYPTOCHROME"/>
    <property type="match status" value="1"/>
</dbReference>
<dbReference type="InterPro" id="IPR005101">
    <property type="entry name" value="Cryptochr/Photolyase_FAD-bd"/>
</dbReference>
<evidence type="ECO:0000313" key="9">
    <source>
        <dbReference type="Proteomes" id="UP000186292"/>
    </source>
</evidence>
<evidence type="ECO:0000256" key="4">
    <source>
        <dbReference type="PIRSR" id="PIRSR602081-1"/>
    </source>
</evidence>
<feature type="site" description="Electron transfer via tryptophanyl radical" evidence="5">
    <location>
        <position position="431"/>
    </location>
</feature>
<dbReference type="SUPFAM" id="SSF48173">
    <property type="entry name" value="Cryptochrome/photolyase FAD-binding domain"/>
    <property type="match status" value="1"/>
</dbReference>
<dbReference type="SUPFAM" id="SSF52425">
    <property type="entry name" value="Cryptochrome/photolyase, N-terminal domain"/>
    <property type="match status" value="1"/>
</dbReference>
<dbReference type="InterPro" id="IPR036155">
    <property type="entry name" value="Crypto/Photolyase_N_sf"/>
</dbReference>
<dbReference type="InterPro" id="IPR036134">
    <property type="entry name" value="Crypto/Photolyase_FAD-like_sf"/>
</dbReference>
<feature type="domain" description="Photolyase/cryptochrome alpha/beta" evidence="7">
    <location>
        <begin position="16"/>
        <end position="148"/>
    </location>
</feature>
<feature type="site" description="Electron transfer via tryptophanyl radical" evidence="5">
    <location>
        <position position="332"/>
    </location>
</feature>
<sequence>MLAPMTTAPSPPDHSPITLVWFRDDLRIQDNPALADAAAHGAVVALFVEEANTGIRPIGAAARWWRNRSLEALRADLAAHGVEMLCAHGDPRTVVPDIAQQIAAGTSGTVRVSWNRRYHEPMRVTDAGVKTCLAERGIEAHSFPGYLLTEPWRVQTGSGTPYRVFTPFAKSVQQLLIDDPPQPRNVPDLRGVRPALAHPSLIDAAQLGCGTVQPAWIAQLAEHNAPGETAAHERLQAFLDGLARGESYKADHDIPSADATSGLSPHLRFGEISPGYVWAETARFAEAHPAAAPDAWAFLRQLLWRDFAWHRLYHLPRLTTNNVREQFDDFPWEWSGKVAPGASISAFVRAEDDPDAQHLAQLAAWQRGRTGIPLIDAGMRQLWTTGTMHNRVRMVVGSWLTKNLGIHWRHGEEWFWDTLVDADYASNPFNWQWVAGCGDDAAPYFRVFNPLTQEKKFDPHSLYVAQWVPERHTPDYPEPMVDVKESRKVALAAYDDIRR</sequence>
<dbReference type="AlphaFoldDB" id="A0A1N7IUY3"/>
<dbReference type="InterPro" id="IPR006050">
    <property type="entry name" value="DNA_photolyase_N"/>
</dbReference>
<gene>
    <name evidence="8" type="ORF">SAMN05444817_102123</name>
</gene>
<feature type="binding site" evidence="4">
    <location>
        <begin position="421"/>
        <end position="423"/>
    </location>
    <ligand>
        <name>FAD</name>
        <dbReference type="ChEBI" id="CHEBI:57692"/>
    </ligand>
</feature>
<evidence type="ECO:0000256" key="3">
    <source>
        <dbReference type="ARBA" id="ARBA00022991"/>
    </source>
</evidence>
<name>A0A1N7IUY3_9CORY</name>
<comment type="similarity">
    <text evidence="6">Belongs to the DNA photolyase family.</text>
</comment>
<feature type="binding site" evidence="4">
    <location>
        <begin position="260"/>
        <end position="264"/>
    </location>
    <ligand>
        <name>FAD</name>
        <dbReference type="ChEBI" id="CHEBI:57692"/>
    </ligand>
</feature>
<dbReference type="PRINTS" id="PR00147">
    <property type="entry name" value="DNAPHOTLYASE"/>
</dbReference>